<evidence type="ECO:0000256" key="7">
    <source>
        <dbReference type="ARBA" id="ARBA00029799"/>
    </source>
</evidence>
<evidence type="ECO:0000313" key="10">
    <source>
        <dbReference type="Proteomes" id="UP000002033"/>
    </source>
</evidence>
<dbReference type="SUPFAM" id="SSF51569">
    <property type="entry name" value="Aldolase"/>
    <property type="match status" value="1"/>
</dbReference>
<dbReference type="GO" id="GO:0004332">
    <property type="term" value="F:fructose-bisphosphate aldolase activity"/>
    <property type="evidence" value="ECO:0007669"/>
    <property type="project" value="UniProtKB-EC"/>
</dbReference>
<evidence type="ECO:0000256" key="2">
    <source>
        <dbReference type="ARBA" id="ARBA00004714"/>
    </source>
</evidence>
<evidence type="ECO:0000256" key="5">
    <source>
        <dbReference type="ARBA" id="ARBA00023152"/>
    </source>
</evidence>
<organism evidence="9 10">
    <name type="scientific">Hyphomicrobium denitrificans (strain ATCC 51888 / DSM 1869 / NCIMB 11706 / TK 0415)</name>
    <dbReference type="NCBI Taxonomy" id="582899"/>
    <lineage>
        <taxon>Bacteria</taxon>
        <taxon>Pseudomonadati</taxon>
        <taxon>Pseudomonadota</taxon>
        <taxon>Alphaproteobacteria</taxon>
        <taxon>Hyphomicrobiales</taxon>
        <taxon>Hyphomicrobiaceae</taxon>
        <taxon>Hyphomicrobium</taxon>
    </lineage>
</organism>
<gene>
    <name evidence="9" type="ordered locus">Hden_2447</name>
</gene>
<keyword evidence="6 9" id="KW-0456">Lyase</keyword>
<dbReference type="UniPathway" id="UPA00109">
    <property type="reaction ID" value="UER00183"/>
</dbReference>
<dbReference type="RefSeq" id="WP_013216403.1">
    <property type="nucleotide sequence ID" value="NC_014313.1"/>
</dbReference>
<dbReference type="eggNOG" id="COG3588">
    <property type="taxonomic scope" value="Bacteria"/>
</dbReference>
<dbReference type="Proteomes" id="UP000002033">
    <property type="component" value="Chromosome"/>
</dbReference>
<comment type="catalytic activity">
    <reaction evidence="1">
        <text>beta-D-fructose 1,6-bisphosphate = D-glyceraldehyde 3-phosphate + dihydroxyacetone phosphate</text>
        <dbReference type="Rhea" id="RHEA:14729"/>
        <dbReference type="ChEBI" id="CHEBI:32966"/>
        <dbReference type="ChEBI" id="CHEBI:57642"/>
        <dbReference type="ChEBI" id="CHEBI:59776"/>
        <dbReference type="EC" id="4.1.2.13"/>
    </reaction>
</comment>
<accession>D8JSF0</accession>
<evidence type="ECO:0000256" key="6">
    <source>
        <dbReference type="ARBA" id="ARBA00023239"/>
    </source>
</evidence>
<dbReference type="OrthoDB" id="9793595at2"/>
<comment type="pathway">
    <text evidence="2">Carbohydrate degradation; glycolysis; D-glyceraldehyde 3-phosphate and glycerone phosphate from D-glucose: step 4/4.</text>
</comment>
<dbReference type="FunFam" id="3.20.20.70:FF:000140">
    <property type="entry name" value="Fructose-bisphosphate aldolase"/>
    <property type="match status" value="1"/>
</dbReference>
<dbReference type="InterPro" id="IPR000741">
    <property type="entry name" value="FBA_I"/>
</dbReference>
<dbReference type="Pfam" id="PF00274">
    <property type="entry name" value="Glycolytic"/>
    <property type="match status" value="1"/>
</dbReference>
<evidence type="ECO:0000256" key="1">
    <source>
        <dbReference type="ARBA" id="ARBA00000441"/>
    </source>
</evidence>
<dbReference type="NCBIfam" id="NF033379">
    <property type="entry name" value="FrucBisAld_I"/>
    <property type="match status" value="1"/>
</dbReference>
<dbReference type="EC" id="4.1.2.13" evidence="4"/>
<reference evidence="10" key="1">
    <citation type="journal article" date="2011" name="J. Bacteriol.">
        <title>Genome sequences of eight morphologically diverse alphaproteobacteria.</title>
        <authorList>
            <consortium name="US DOE Joint Genome Institute"/>
            <person name="Brown P.J."/>
            <person name="Kysela D.T."/>
            <person name="Buechlein A."/>
            <person name="Hemmerich C."/>
            <person name="Brun Y.V."/>
        </authorList>
    </citation>
    <scope>NUCLEOTIDE SEQUENCE [LARGE SCALE GENOMIC DNA]</scope>
    <source>
        <strain evidence="10">ATCC 51888 / DSM 1869 / NCIB 11706 / TK 0415</strain>
    </source>
</reference>
<dbReference type="AlphaFoldDB" id="D8JSF0"/>
<dbReference type="GO" id="GO:0006096">
    <property type="term" value="P:glycolytic process"/>
    <property type="evidence" value="ECO:0007669"/>
    <property type="project" value="UniProtKB-UniPathway"/>
</dbReference>
<dbReference type="STRING" id="582899.Hden_2447"/>
<protein>
    <recommendedName>
        <fullName evidence="8">Probable fructose-bisphosphate aldolase class 1</fullName>
        <ecNumber evidence="4">4.1.2.13</ecNumber>
    </recommendedName>
    <alternativeName>
        <fullName evidence="7">Fructose-bisphosphate aldolase class I</fullName>
    </alternativeName>
</protein>
<dbReference type="PANTHER" id="PTHR11627">
    <property type="entry name" value="FRUCTOSE-BISPHOSPHATE ALDOLASE"/>
    <property type="match status" value="1"/>
</dbReference>
<keyword evidence="5" id="KW-0324">Glycolysis</keyword>
<dbReference type="InterPro" id="IPR013785">
    <property type="entry name" value="Aldolase_TIM"/>
</dbReference>
<name>D8JSF0_HYPDA</name>
<dbReference type="EMBL" id="CP002083">
    <property type="protein sequence ID" value="ADJ24244.1"/>
    <property type="molecule type" value="Genomic_DNA"/>
</dbReference>
<dbReference type="HOGENOM" id="CLU_031243_0_0_5"/>
<evidence type="ECO:0000256" key="4">
    <source>
        <dbReference type="ARBA" id="ARBA00013068"/>
    </source>
</evidence>
<dbReference type="KEGG" id="hdn:Hden_2447"/>
<comment type="similarity">
    <text evidence="3">Belongs to the class I fructose-bisphosphate aldolase family.</text>
</comment>
<proteinExistence type="inferred from homology"/>
<evidence type="ECO:0000256" key="8">
    <source>
        <dbReference type="ARBA" id="ARBA00072515"/>
    </source>
</evidence>
<sequence>MSEKLEDIARALVAPGKGILAADESTSTIKKRFDTINLASTEDSRRDYREMLFRSTEAMKNHVSGVILYDETIRQKAKDGTPLVDIMKAAGSIPGIKVDTGAKPLAGPTSKVETITEGLDGLRERFAEYHKLGARFAKWRAVITIADGYPTWNCVKANAHALARYAALAQEANIVPIVEPEVLMDGPHSSHDIDECYRVTEWTLRTVFRELYDARVNLEGIVLKPNMIIAGQKSPKQASAAEVAEKTVKVLKETVPAAVPGIAFLSGGQSDAVATEHLSLMNASGPLPWALTFSYGRALQAAAIKTWAGKPENVAAGQRAFAHRAKMNGLAALGKWSQSLEKAA</sequence>
<evidence type="ECO:0000256" key="3">
    <source>
        <dbReference type="ARBA" id="ARBA00010387"/>
    </source>
</evidence>
<dbReference type="CDD" id="cd00948">
    <property type="entry name" value="FBP_aldolase_I_a"/>
    <property type="match status" value="1"/>
</dbReference>
<keyword evidence="10" id="KW-1185">Reference proteome</keyword>
<dbReference type="Gene3D" id="3.20.20.70">
    <property type="entry name" value="Aldolase class I"/>
    <property type="match status" value="1"/>
</dbReference>
<evidence type="ECO:0000313" key="9">
    <source>
        <dbReference type="EMBL" id="ADJ24244.1"/>
    </source>
</evidence>